<dbReference type="CDD" id="cd00085">
    <property type="entry name" value="HNHc"/>
    <property type="match status" value="1"/>
</dbReference>
<dbReference type="Pfam" id="PF02720">
    <property type="entry name" value="DUF222"/>
    <property type="match status" value="2"/>
</dbReference>
<evidence type="ECO:0000313" key="3">
    <source>
        <dbReference type="EMBL" id="WUP77882.1"/>
    </source>
</evidence>
<reference evidence="3" key="1">
    <citation type="submission" date="2022-10" db="EMBL/GenBank/DDBJ databases">
        <title>The complete genomes of actinobacterial strains from the NBC collection.</title>
        <authorList>
            <person name="Joergensen T.S."/>
            <person name="Alvarez Arevalo M."/>
            <person name="Sterndorff E.B."/>
            <person name="Faurdal D."/>
            <person name="Vuksanovic O."/>
            <person name="Mourched A.-S."/>
            <person name="Charusanti P."/>
            <person name="Shaw S."/>
            <person name="Blin K."/>
            <person name="Weber T."/>
        </authorList>
    </citation>
    <scope>NUCLEOTIDE SEQUENCE</scope>
    <source>
        <strain evidence="3">NBC_00254</strain>
    </source>
</reference>
<accession>A0ABZ1T1U4</accession>
<evidence type="ECO:0000256" key="1">
    <source>
        <dbReference type="SAM" id="MobiDB-lite"/>
    </source>
</evidence>
<proteinExistence type="predicted"/>
<feature type="compositionally biased region" description="Low complexity" evidence="1">
    <location>
        <begin position="534"/>
        <end position="591"/>
    </location>
</feature>
<feature type="domain" description="HNH nuclease" evidence="2">
    <location>
        <begin position="791"/>
        <end position="843"/>
    </location>
</feature>
<feature type="region of interest" description="Disordered" evidence="1">
    <location>
        <begin position="640"/>
        <end position="710"/>
    </location>
</feature>
<keyword evidence="4" id="KW-1185">Reference proteome</keyword>
<dbReference type="Proteomes" id="UP001432011">
    <property type="component" value="Chromosome"/>
</dbReference>
<name>A0ABZ1T1U4_9ACTN</name>
<feature type="compositionally biased region" description="Basic and acidic residues" evidence="1">
    <location>
        <begin position="450"/>
        <end position="463"/>
    </location>
</feature>
<feature type="region of interest" description="Disordered" evidence="1">
    <location>
        <begin position="236"/>
        <end position="618"/>
    </location>
</feature>
<dbReference type="RefSeq" id="WP_328710410.1">
    <property type="nucleotide sequence ID" value="NZ_CP108085.1"/>
</dbReference>
<feature type="compositionally biased region" description="Acidic residues" evidence="1">
    <location>
        <begin position="353"/>
        <end position="370"/>
    </location>
</feature>
<protein>
    <submittedName>
        <fullName evidence="3">DUF222 domain-containing protein</fullName>
    </submittedName>
</protein>
<feature type="compositionally biased region" description="Polar residues" evidence="1">
    <location>
        <begin position="640"/>
        <end position="650"/>
    </location>
</feature>
<dbReference type="EMBL" id="CP108085">
    <property type="protein sequence ID" value="WUP77882.1"/>
    <property type="molecule type" value="Genomic_DNA"/>
</dbReference>
<feature type="compositionally biased region" description="Low complexity" evidence="1">
    <location>
        <begin position="371"/>
        <end position="433"/>
    </location>
</feature>
<organism evidence="3 4">
    <name type="scientific">Microbispora hainanensis</name>
    <dbReference type="NCBI Taxonomy" id="568844"/>
    <lineage>
        <taxon>Bacteria</taxon>
        <taxon>Bacillati</taxon>
        <taxon>Actinomycetota</taxon>
        <taxon>Actinomycetes</taxon>
        <taxon>Streptosporangiales</taxon>
        <taxon>Streptosporangiaceae</taxon>
        <taxon>Microbispora</taxon>
    </lineage>
</organism>
<feature type="compositionally biased region" description="Low complexity" evidence="1">
    <location>
        <begin position="258"/>
        <end position="288"/>
    </location>
</feature>
<dbReference type="InterPro" id="IPR003870">
    <property type="entry name" value="DUF222"/>
</dbReference>
<dbReference type="InterPro" id="IPR003615">
    <property type="entry name" value="HNH_nuc"/>
</dbReference>
<evidence type="ECO:0000313" key="4">
    <source>
        <dbReference type="Proteomes" id="UP001432011"/>
    </source>
</evidence>
<feature type="compositionally biased region" description="Low complexity" evidence="1">
    <location>
        <begin position="683"/>
        <end position="698"/>
    </location>
</feature>
<dbReference type="SMART" id="SM00507">
    <property type="entry name" value="HNHc"/>
    <property type="match status" value="1"/>
</dbReference>
<sequence length="877" mass="89555">MAQELALTPLPDDVDVCLAEAEELLFARDRITSALADRVGRVHRAGQARQHGHASTRCWLRTSGGMTVGGAGRLLTLGAELPRLPKVREKFAAGELAAGVVEAICAAVAGLTDEQATLAEPILVDLAGKAGAAEVAKAGRHLRAVLDPDGDERDERADYGRRFLRVRPGKGGGVEGEFYLPREAGARLMALLQAYAKLRAQGDDRPLTVRQADALIALLEQKIAAELLVVVSAESLPTDPETTDPADDNPHPADDTSDPATQDTDPATQDTDPATQDTDPATQDTADPAADDDVSDHFADLGDSAPSDYAPDTTGTTDEPSQADDTTDHVENARDAGGFGEGREDTGDPTPGEADDLDIPEEFDTAETEADAGAGSADTTAAPAPADADDAVSGAMADPDASGGTDTPDGPDGLDIAEAAPATDPAAGSGDAAIGPRDEEPCDWGAGERGAGERRPGECEPRDTASTAAAEGDHTANAGSAEDDDTVSTSSAGSDETAPAKGDGWDRGAARSGATHVRRGVSAWPAHGGGHWHTAPSHAAPSHAAPSDTAPSDIASSGATASVATASDAPPSQAAHSQAAPTEVAPSEAAWPDPPPEDASARHTHAGPGPAGDCRHGHSTCRCDGQGACRCCGEARCSRATQASGTSRPSGATPGGPGPERETPPGWASETAPGAGRATPETAQEASQGAAQGASRGAAQGGSPGSPGASAGAMPGAFLGASLGASAGTLLGASLGMAPGTAPGLLLATGQVLPVSSVHRLARTSTLVRIVMNAEGQVLDMGRKVRLATPAQRRAIFARYATCWVDGCPLPATMCQIDHADNWSTGGLTDLKLLGPACQFHNRDRYQHPERYTRRKVGEDRWAFTYHRLGQARRLHE</sequence>
<gene>
    <name evidence="3" type="ORF">OG913_13025</name>
</gene>
<evidence type="ECO:0000259" key="2">
    <source>
        <dbReference type="SMART" id="SM00507"/>
    </source>
</evidence>
<feature type="compositionally biased region" description="Polar residues" evidence="1">
    <location>
        <begin position="313"/>
        <end position="324"/>
    </location>
</feature>